<dbReference type="EC" id="2.1.1.297" evidence="5"/>
<keyword evidence="2 5" id="KW-0808">Transferase</keyword>
<feature type="binding site" evidence="5">
    <location>
        <begin position="121"/>
        <end position="125"/>
    </location>
    <ligand>
        <name>S-adenosyl-L-methionine</name>
        <dbReference type="ChEBI" id="CHEBI:59789"/>
    </ligand>
</feature>
<dbReference type="InterPro" id="IPR007848">
    <property type="entry name" value="Small_mtfrase_dom"/>
</dbReference>
<dbReference type="HAMAP" id="MF_02126">
    <property type="entry name" value="RF_methyltr_PrmC"/>
    <property type="match status" value="1"/>
</dbReference>
<evidence type="ECO:0000313" key="9">
    <source>
        <dbReference type="Proteomes" id="UP000181917"/>
    </source>
</evidence>
<evidence type="ECO:0000256" key="5">
    <source>
        <dbReference type="HAMAP-Rule" id="MF_02126"/>
    </source>
</evidence>
<dbReference type="PANTHER" id="PTHR18895">
    <property type="entry name" value="HEMK METHYLTRANSFERASE"/>
    <property type="match status" value="1"/>
</dbReference>
<name>A0A1H1FMH4_9MICC</name>
<sequence>MTGETLAEALAEATQILERAGVPSPRVDAELLAAHLMAESLGRIRSLALTGALVPPEFGELVAERARRVPLQHITGKAYFRHLELQVGPGVFIPRPETETVAQHAIDRAAKIRRAKVVDLGTGSGAIAASIAQEVPEADVFAVELSDLAHAWAGRNLQPWGVTLVQEDLRTALAGHDGTFDVVVSNPPYIPAEAVPRDPEVAEYDPQIALYGGGADGLQLPAATASTAARLLKSGGYFIMEHAEVQAEAVSHLLHSAGCWDDVATVYDLTGRERATAAVRR</sequence>
<dbReference type="InterPro" id="IPR004556">
    <property type="entry name" value="HemK-like"/>
</dbReference>
<proteinExistence type="inferred from homology"/>
<dbReference type="Pfam" id="PF17827">
    <property type="entry name" value="PrmC_N"/>
    <property type="match status" value="1"/>
</dbReference>
<dbReference type="KEGG" id="acry:AC20117_21720"/>
<keyword evidence="1 5" id="KW-0489">Methyltransferase</keyword>
<dbReference type="Gene3D" id="3.40.50.150">
    <property type="entry name" value="Vaccinia Virus protein VP39"/>
    <property type="match status" value="1"/>
</dbReference>
<feature type="binding site" evidence="5">
    <location>
        <begin position="186"/>
        <end position="189"/>
    </location>
    <ligand>
        <name>substrate</name>
    </ligand>
</feature>
<organism evidence="8 9">
    <name type="scientific">Crystallibacter crystallopoietes</name>
    <dbReference type="NCBI Taxonomy" id="37928"/>
    <lineage>
        <taxon>Bacteria</taxon>
        <taxon>Bacillati</taxon>
        <taxon>Actinomycetota</taxon>
        <taxon>Actinomycetes</taxon>
        <taxon>Micrococcales</taxon>
        <taxon>Micrococcaceae</taxon>
        <taxon>Crystallibacter</taxon>
    </lineage>
</organism>
<feature type="binding site" evidence="5">
    <location>
        <position position="144"/>
    </location>
    <ligand>
        <name>S-adenosyl-L-methionine</name>
        <dbReference type="ChEBI" id="CHEBI:59789"/>
    </ligand>
</feature>
<comment type="function">
    <text evidence="5">Methylates the class 1 translation termination release factors RF1/PrfA and RF2/PrfB on the glutamine residue of the universally conserved GGQ motif.</text>
</comment>
<dbReference type="SUPFAM" id="SSF53335">
    <property type="entry name" value="S-adenosyl-L-methionine-dependent methyltransferases"/>
    <property type="match status" value="1"/>
</dbReference>
<gene>
    <name evidence="5" type="primary">prmC</name>
    <name evidence="8" type="ORF">SAMN04489742_3528</name>
</gene>
<comment type="similarity">
    <text evidence="5">Belongs to the protein N5-glutamine methyltransferase family. PrmC subfamily.</text>
</comment>
<reference evidence="8 9" key="1">
    <citation type="submission" date="2016-10" db="EMBL/GenBank/DDBJ databases">
        <authorList>
            <person name="de Groot N.N."/>
        </authorList>
    </citation>
    <scope>NUCLEOTIDE SEQUENCE [LARGE SCALE GENOMIC DNA]</scope>
    <source>
        <strain evidence="8 9">DSM 20117</strain>
    </source>
</reference>
<comment type="catalytic activity">
    <reaction evidence="4 5">
        <text>L-glutaminyl-[peptide chain release factor] + S-adenosyl-L-methionine = N(5)-methyl-L-glutaminyl-[peptide chain release factor] + S-adenosyl-L-homocysteine + H(+)</text>
        <dbReference type="Rhea" id="RHEA:42896"/>
        <dbReference type="Rhea" id="RHEA-COMP:10271"/>
        <dbReference type="Rhea" id="RHEA-COMP:10272"/>
        <dbReference type="ChEBI" id="CHEBI:15378"/>
        <dbReference type="ChEBI" id="CHEBI:30011"/>
        <dbReference type="ChEBI" id="CHEBI:57856"/>
        <dbReference type="ChEBI" id="CHEBI:59789"/>
        <dbReference type="ChEBI" id="CHEBI:61891"/>
        <dbReference type="EC" id="2.1.1.297"/>
    </reaction>
</comment>
<dbReference type="NCBIfam" id="TIGR00536">
    <property type="entry name" value="hemK_fam"/>
    <property type="match status" value="1"/>
</dbReference>
<evidence type="ECO:0000256" key="4">
    <source>
        <dbReference type="ARBA" id="ARBA00048391"/>
    </source>
</evidence>
<dbReference type="AlphaFoldDB" id="A0A1H1FMH4"/>
<dbReference type="OrthoDB" id="9800643at2"/>
<evidence type="ECO:0000256" key="2">
    <source>
        <dbReference type="ARBA" id="ARBA00022679"/>
    </source>
</evidence>
<keyword evidence="9" id="KW-1185">Reference proteome</keyword>
<evidence type="ECO:0000259" key="7">
    <source>
        <dbReference type="Pfam" id="PF17827"/>
    </source>
</evidence>
<dbReference type="InterPro" id="IPR029063">
    <property type="entry name" value="SAM-dependent_MTases_sf"/>
</dbReference>
<dbReference type="PANTHER" id="PTHR18895:SF74">
    <property type="entry name" value="MTRF1L RELEASE FACTOR GLUTAMINE METHYLTRANSFERASE"/>
    <property type="match status" value="1"/>
</dbReference>
<evidence type="ECO:0000256" key="1">
    <source>
        <dbReference type="ARBA" id="ARBA00022603"/>
    </source>
</evidence>
<feature type="binding site" evidence="5">
    <location>
        <position position="186"/>
    </location>
    <ligand>
        <name>S-adenosyl-L-methionine</name>
        <dbReference type="ChEBI" id="CHEBI:59789"/>
    </ligand>
</feature>
<evidence type="ECO:0000256" key="3">
    <source>
        <dbReference type="ARBA" id="ARBA00022691"/>
    </source>
</evidence>
<dbReference type="RefSeq" id="WP_074701676.1">
    <property type="nucleotide sequence ID" value="NZ_CP018863.1"/>
</dbReference>
<dbReference type="InterPro" id="IPR002052">
    <property type="entry name" value="DNA_methylase_N6_adenine_CS"/>
</dbReference>
<dbReference type="Gene3D" id="1.10.8.10">
    <property type="entry name" value="DNA helicase RuvA subunit, C-terminal domain"/>
    <property type="match status" value="1"/>
</dbReference>
<dbReference type="Proteomes" id="UP000181917">
    <property type="component" value="Unassembled WGS sequence"/>
</dbReference>
<dbReference type="InterPro" id="IPR050320">
    <property type="entry name" value="N5-glutamine_MTase"/>
</dbReference>
<keyword evidence="3 5" id="KW-0949">S-adenosyl-L-methionine</keyword>
<dbReference type="Pfam" id="PF05175">
    <property type="entry name" value="MTS"/>
    <property type="match status" value="1"/>
</dbReference>
<dbReference type="InterPro" id="IPR040758">
    <property type="entry name" value="PrmC_N"/>
</dbReference>
<dbReference type="GO" id="GO:0102559">
    <property type="term" value="F:peptide chain release factor N(5)-glutamine methyltransferase activity"/>
    <property type="evidence" value="ECO:0007669"/>
    <property type="project" value="UniProtKB-EC"/>
</dbReference>
<feature type="domain" description="Release factor glutamine methyltransferase N-terminal" evidence="7">
    <location>
        <begin position="8"/>
        <end position="76"/>
    </location>
</feature>
<evidence type="ECO:0000259" key="6">
    <source>
        <dbReference type="Pfam" id="PF05175"/>
    </source>
</evidence>
<evidence type="ECO:0000313" key="8">
    <source>
        <dbReference type="EMBL" id="SDR01978.1"/>
    </source>
</evidence>
<dbReference type="EMBL" id="FNKH01000002">
    <property type="protein sequence ID" value="SDR01978.1"/>
    <property type="molecule type" value="Genomic_DNA"/>
</dbReference>
<dbReference type="GO" id="GO:0003676">
    <property type="term" value="F:nucleic acid binding"/>
    <property type="evidence" value="ECO:0007669"/>
    <property type="project" value="InterPro"/>
</dbReference>
<dbReference type="NCBIfam" id="TIGR03534">
    <property type="entry name" value="RF_mod_PrmC"/>
    <property type="match status" value="1"/>
</dbReference>
<feature type="domain" description="Methyltransferase small" evidence="6">
    <location>
        <begin position="112"/>
        <end position="190"/>
    </location>
</feature>
<protein>
    <recommendedName>
        <fullName evidence="5">Release factor glutamine methyltransferase</fullName>
        <shortName evidence="5">RF MTase</shortName>
        <ecNumber evidence="5">2.1.1.297</ecNumber>
    </recommendedName>
    <alternativeName>
        <fullName evidence="5">N5-glutamine methyltransferase PrmC</fullName>
    </alternativeName>
    <alternativeName>
        <fullName evidence="5">Protein-(glutamine-N5) MTase PrmC</fullName>
    </alternativeName>
    <alternativeName>
        <fullName evidence="5">Protein-glutamine N-methyltransferase PrmC</fullName>
    </alternativeName>
</protein>
<dbReference type="STRING" id="37928.SAMN04489742_3528"/>
<dbReference type="InterPro" id="IPR019874">
    <property type="entry name" value="RF_methyltr_PrmC"/>
</dbReference>
<dbReference type="PROSITE" id="PS00092">
    <property type="entry name" value="N6_MTASE"/>
    <property type="match status" value="1"/>
</dbReference>
<accession>A0A1H1FMH4</accession>
<dbReference type="GO" id="GO:0032259">
    <property type="term" value="P:methylation"/>
    <property type="evidence" value="ECO:0007669"/>
    <property type="project" value="UniProtKB-KW"/>
</dbReference>
<dbReference type="CDD" id="cd02440">
    <property type="entry name" value="AdoMet_MTases"/>
    <property type="match status" value="1"/>
</dbReference>
<comment type="caution">
    <text evidence="5">Lacks conserved residue(s) required for the propagation of feature annotation.</text>
</comment>